<dbReference type="InterPro" id="IPR007296">
    <property type="entry name" value="DUF403"/>
</dbReference>
<dbReference type="AlphaFoldDB" id="A0AA95KG59"/>
<gene>
    <name evidence="2" type="ORF">QJT80_07200</name>
</gene>
<dbReference type="Pfam" id="PF04168">
    <property type="entry name" value="Alpha-E"/>
    <property type="match status" value="1"/>
</dbReference>
<feature type="domain" description="DUF403" evidence="1">
    <location>
        <begin position="1"/>
        <end position="306"/>
    </location>
</feature>
<dbReference type="PANTHER" id="PTHR34595:SF7">
    <property type="entry name" value="SLL1039 PROTEIN"/>
    <property type="match status" value="1"/>
</dbReference>
<dbReference type="KEGG" id="tdu:QJT80_07200"/>
<sequence length="321" mass="37280">MLSRVAERVYWMARYLERAEKTARLINVHTTLLMDLPGRMEINWYTLIRLFNSDKLFQETYERGTEANVTQFLIADRENPASLASSLANVRENVRTSLDVLPEEIWEQANQIHMLVNQSLPRIADRHQRQGFLREVTKHCQCIRGALDSHMSRDHSFDFNQIGKHLERADMSSRILEVTSLLLSEGRSDLVRKYDGILWTNLLQALSARQMYLQHIHSRVDGQRVMQFLLADEHFPGSIGYSLAAIGRRMKYLPDPSQPTQMVNQVRDYVLAQDFKAIPAEQIHTVMDHLQGEFGKLHDVIANTWFYPKWEGQTQSQSQSL</sequence>
<dbReference type="Proteomes" id="UP001300672">
    <property type="component" value="Chromosome"/>
</dbReference>
<name>A0AA95KG59_9GAMM</name>
<proteinExistence type="predicted"/>
<protein>
    <submittedName>
        <fullName evidence="2">Alpha-E domain-containing protein</fullName>
    </submittedName>
</protein>
<accession>A0AA95KG59</accession>
<evidence type="ECO:0000313" key="2">
    <source>
        <dbReference type="EMBL" id="WGZ92264.1"/>
    </source>
</evidence>
<organism evidence="2">
    <name type="scientific">Candidatus Thiocaldithrix dubininis</name>
    <dbReference type="NCBI Taxonomy" id="3080823"/>
    <lineage>
        <taxon>Bacteria</taxon>
        <taxon>Pseudomonadati</taxon>
        <taxon>Pseudomonadota</taxon>
        <taxon>Gammaproteobacteria</taxon>
        <taxon>Thiotrichales</taxon>
        <taxon>Thiotrichaceae</taxon>
        <taxon>Candidatus Thiocaldithrix</taxon>
    </lineage>
</organism>
<dbReference type="PANTHER" id="PTHR34595">
    <property type="entry name" value="BLR5612 PROTEIN"/>
    <property type="match status" value="1"/>
</dbReference>
<dbReference type="EMBL" id="CP124755">
    <property type="protein sequence ID" value="WGZ92264.1"/>
    <property type="molecule type" value="Genomic_DNA"/>
</dbReference>
<dbReference type="InterPro" id="IPR051680">
    <property type="entry name" value="ATP-dep_Glu-Cys_Ligase-2"/>
</dbReference>
<reference evidence="2" key="1">
    <citation type="journal article" date="2023" name="Int. J. Mol. Sci.">
        <title>Metagenomics Revealed a New Genus 'Candidatus Thiocaldithrix dubininis' gen. nov., sp. nov. and a New Species 'Candidatus Thiothrix putei' sp. nov. in the Family Thiotrichaceae, Some Members of Which Have Traits of Both Na+- and H+-Motive Energetics.</title>
        <authorList>
            <person name="Ravin N.V."/>
            <person name="Muntyan M.S."/>
            <person name="Smolyakov D.D."/>
            <person name="Rudenko T.S."/>
            <person name="Beletsky A.V."/>
            <person name="Mardanov A.V."/>
            <person name="Grabovich M.Y."/>
        </authorList>
    </citation>
    <scope>NUCLEOTIDE SEQUENCE</scope>
    <source>
        <strain evidence="2">GKL-01</strain>
    </source>
</reference>
<reference evidence="2" key="2">
    <citation type="submission" date="2023-04" db="EMBL/GenBank/DDBJ databases">
        <authorList>
            <person name="Beletskiy A.V."/>
            <person name="Mardanov A.V."/>
            <person name="Ravin N.V."/>
        </authorList>
    </citation>
    <scope>NUCLEOTIDE SEQUENCE</scope>
    <source>
        <strain evidence="2">GKL-01</strain>
    </source>
</reference>
<evidence type="ECO:0000259" key="1">
    <source>
        <dbReference type="Pfam" id="PF04168"/>
    </source>
</evidence>